<name>A0A926DRW2_9FIRM</name>
<dbReference type="Proteomes" id="UP000657006">
    <property type="component" value="Unassembled WGS sequence"/>
</dbReference>
<protein>
    <submittedName>
        <fullName evidence="2">LysO family transporter</fullName>
    </submittedName>
</protein>
<evidence type="ECO:0000313" key="3">
    <source>
        <dbReference type="Proteomes" id="UP000657006"/>
    </source>
</evidence>
<feature type="transmembrane region" description="Helical" evidence="1">
    <location>
        <begin position="26"/>
        <end position="46"/>
    </location>
</feature>
<proteinExistence type="predicted"/>
<keyword evidence="1" id="KW-0812">Transmembrane</keyword>
<sequence>MLTLLIMAAGVLIGMRWFPPSLQKYNSILQTLCTSLLIFSMGVSLGSRPEFFGELRAIGLYSLLFAGVSILLSTIVVFLLTKWFMEGRHGHRSNR</sequence>
<dbReference type="GO" id="GO:0015661">
    <property type="term" value="F:L-lysine efflux transmembrane transporter activity"/>
    <property type="evidence" value="ECO:0007669"/>
    <property type="project" value="InterPro"/>
</dbReference>
<dbReference type="EMBL" id="JACRSQ010000005">
    <property type="protein sequence ID" value="MBC8542893.1"/>
    <property type="molecule type" value="Genomic_DNA"/>
</dbReference>
<evidence type="ECO:0000256" key="1">
    <source>
        <dbReference type="SAM" id="Phobius"/>
    </source>
</evidence>
<dbReference type="AlphaFoldDB" id="A0A926DRW2"/>
<feature type="transmembrane region" description="Helical" evidence="1">
    <location>
        <begin position="58"/>
        <end position="85"/>
    </location>
</feature>
<dbReference type="Pfam" id="PF03956">
    <property type="entry name" value="Lys_export"/>
    <property type="match status" value="1"/>
</dbReference>
<accession>A0A926DRW2</accession>
<gene>
    <name evidence="2" type="ORF">H8730_04975</name>
</gene>
<organism evidence="2 3">
    <name type="scientific">Bianquea renquensis</name>
    <dbReference type="NCBI Taxonomy" id="2763661"/>
    <lineage>
        <taxon>Bacteria</taxon>
        <taxon>Bacillati</taxon>
        <taxon>Bacillota</taxon>
        <taxon>Clostridia</taxon>
        <taxon>Eubacteriales</taxon>
        <taxon>Bianqueaceae</taxon>
        <taxon>Bianquea</taxon>
    </lineage>
</organism>
<evidence type="ECO:0000313" key="2">
    <source>
        <dbReference type="EMBL" id="MBC8542893.1"/>
    </source>
</evidence>
<keyword evidence="3" id="KW-1185">Reference proteome</keyword>
<keyword evidence="1" id="KW-1133">Transmembrane helix</keyword>
<comment type="caution">
    <text evidence="2">The sequence shown here is derived from an EMBL/GenBank/DDBJ whole genome shotgun (WGS) entry which is preliminary data.</text>
</comment>
<keyword evidence="1" id="KW-0472">Membrane</keyword>
<reference evidence="2" key="1">
    <citation type="submission" date="2020-08" db="EMBL/GenBank/DDBJ databases">
        <title>Genome public.</title>
        <authorList>
            <person name="Liu C."/>
            <person name="Sun Q."/>
        </authorList>
    </citation>
    <scope>NUCLEOTIDE SEQUENCE</scope>
    <source>
        <strain evidence="2">NSJ-32</strain>
    </source>
</reference>
<dbReference type="RefSeq" id="WP_177718218.1">
    <property type="nucleotide sequence ID" value="NZ_JACRSQ010000005.1"/>
</dbReference>
<dbReference type="InterPro" id="IPR005642">
    <property type="entry name" value="LysO"/>
</dbReference>